<keyword evidence="4" id="KW-1185">Reference proteome</keyword>
<dbReference type="EMBL" id="JBBPBF010000034">
    <property type="protein sequence ID" value="KAK7607759.1"/>
    <property type="molecule type" value="Genomic_DNA"/>
</dbReference>
<feature type="region of interest" description="Disordered" evidence="1">
    <location>
        <begin position="329"/>
        <end position="384"/>
    </location>
</feature>
<feature type="compositionally biased region" description="Polar residues" evidence="1">
    <location>
        <begin position="329"/>
        <end position="351"/>
    </location>
</feature>
<feature type="compositionally biased region" description="Basic and acidic residues" evidence="1">
    <location>
        <begin position="754"/>
        <end position="769"/>
    </location>
</feature>
<dbReference type="Pfam" id="PF22669">
    <property type="entry name" value="Exo_endo_phos2"/>
    <property type="match status" value="2"/>
</dbReference>
<dbReference type="InterPro" id="IPR036691">
    <property type="entry name" value="Endo/exonu/phosph_ase_sf"/>
</dbReference>
<dbReference type="PANTHER" id="PTHR11200:SF300">
    <property type="entry name" value="TYPE II INOSITOL 1,4,5-TRISPHOSPHATE 5-PHOSPHATASE"/>
    <property type="match status" value="1"/>
</dbReference>
<dbReference type="Proteomes" id="UP001367316">
    <property type="component" value="Unassembled WGS sequence"/>
</dbReference>
<evidence type="ECO:0000313" key="3">
    <source>
        <dbReference type="EMBL" id="KAK7607759.1"/>
    </source>
</evidence>
<feature type="compositionally biased region" description="Polar residues" evidence="1">
    <location>
        <begin position="92"/>
        <end position="103"/>
    </location>
</feature>
<reference evidence="3 4" key="1">
    <citation type="submission" date="2024-04" db="EMBL/GenBank/DDBJ databases">
        <title>Phyllosticta paracitricarpa is synonymous to the EU quarantine fungus P. citricarpa based on phylogenomic analyses.</title>
        <authorList>
            <consortium name="Lawrence Berkeley National Laboratory"/>
            <person name="Van ingen-buijs V.A."/>
            <person name="Van westerhoven A.C."/>
            <person name="Haridas S."/>
            <person name="Skiadas P."/>
            <person name="Martin F."/>
            <person name="Groenewald J.Z."/>
            <person name="Crous P.W."/>
            <person name="Seidl M.F."/>
        </authorList>
    </citation>
    <scope>NUCLEOTIDE SEQUENCE [LARGE SCALE GENOMIC DNA]</scope>
    <source>
        <strain evidence="3 4">CBS 141358</strain>
    </source>
</reference>
<organism evidence="3 4">
    <name type="scientific">Phyllosticta paracitricarpa</name>
    <dbReference type="NCBI Taxonomy" id="2016321"/>
    <lineage>
        <taxon>Eukaryota</taxon>
        <taxon>Fungi</taxon>
        <taxon>Dikarya</taxon>
        <taxon>Ascomycota</taxon>
        <taxon>Pezizomycotina</taxon>
        <taxon>Dothideomycetes</taxon>
        <taxon>Dothideomycetes incertae sedis</taxon>
        <taxon>Botryosphaeriales</taxon>
        <taxon>Phyllostictaceae</taxon>
        <taxon>Phyllosticta</taxon>
    </lineage>
</organism>
<comment type="caution">
    <text evidence="3">The sequence shown here is derived from an EMBL/GenBank/DDBJ whole genome shotgun (WGS) entry which is preliminary data.</text>
</comment>
<feature type="region of interest" description="Disordered" evidence="1">
    <location>
        <begin position="746"/>
        <end position="777"/>
    </location>
</feature>
<protein>
    <submittedName>
        <fullName evidence="3">Phosphatase family protein-like protein</fullName>
    </submittedName>
</protein>
<sequence>MPPETDPASCLDQSIPGAFPVAVSAASSSTPHSLHQAIYARRAEYVRPKEIRIKVGTWNVASFKDTHKDVASWFVRAKPFDVPSSAVDPAVPTQSTAAPTTSGEPPRENSPYQDDATDQKNSASSEAESTPDVSGDVDLYVLGLQEVVDITSAAEALRPYTDPATAAKFKSSMEDALPKGYKLVAEQQLIGLLLLVFASPSVAPEVRSVSTASVGTGLMGYMGNKGGVAARIVLGETTRLVFINSHLAAGADKTALERRNWDAAQVASRAKFDPIVDSMGVSHENSESLGEEDFAFWFGDLNYRLEGMPGNDVRRLLMLHARNEYDVSQTSAKASESDEISNPSFARTSLDTAKEDDAESTSESVDPDDVLKPEPLPPSLDPASLQATLDSLLPHDELRQQQKAKKAFHDGWREGDIDFLPTYKYDVGTVGVFDSSEKRRCPSWCDRILFRTRRDKSAYEQKIKEEDEIKKRDEEMKKEGLDSTNDDEVLFEYDPATDADDDYDEFADTGEEPETVTTKGGFDDEIQLEHYGAYQEVLSSDHKPLVAVFRLKYDSVVPELKAHVLAEVAKELDRAENEGRPGVTLIVERDHSKKETSDGKQQSFDGVNFGPIRYLEAKRRNVTVANTGQVPATIGFFGQPGSDEDETKLPSWLSMRFDREPDKAGAAINPHYTLDPGEACNIELEIKIDDLQLVRDLNEDRAQLEDILVLRVNDGRDHFLPIRAEWQQSAFGRSIDKLIRIPEGGARKLQHKRMSSDGGKKSSDNRSSDDSSSPGTRFWSAPRELFRLTESLEDLLERAVAEWGMMDHEDGTLAPWSAAAQNTTGSGWPFAPESWTFKDSNARERMKCSIADAIDDDKPVEQAFDAEDTSIMKLETLSETLVLFLKSLEDGVVPADLWTKLEAGYDDQTKSKKQPSRDEERTWILEVIGKSPNHSVTFVLMTSMLGRVATEIRNAGKGDAAGITSPTSPIKRTLTAVGGRMRSASEAQKNAAQSVEKGLAGALAEAMIRTGEKAAGKDKDRQLRRQRMMRAVEVFVAPDA</sequence>
<dbReference type="InterPro" id="IPR046985">
    <property type="entry name" value="IP5"/>
</dbReference>
<proteinExistence type="predicted"/>
<dbReference type="SUPFAM" id="SSF56219">
    <property type="entry name" value="DNase I-like"/>
    <property type="match status" value="1"/>
</dbReference>
<evidence type="ECO:0000256" key="1">
    <source>
        <dbReference type="SAM" id="MobiDB-lite"/>
    </source>
</evidence>
<dbReference type="Pfam" id="PF21310">
    <property type="entry name" value="OCRL-like_ASH"/>
    <property type="match status" value="1"/>
</dbReference>
<dbReference type="InterPro" id="IPR000300">
    <property type="entry name" value="IPPc"/>
</dbReference>
<gene>
    <name evidence="3" type="ORF">JOL62DRAFT_261270</name>
</gene>
<accession>A0ABR1MXS2</accession>
<dbReference type="InterPro" id="IPR048869">
    <property type="entry name" value="OCRL-1_2_ASH"/>
</dbReference>
<dbReference type="PANTHER" id="PTHR11200">
    <property type="entry name" value="INOSITOL 5-PHOSPHATASE"/>
    <property type="match status" value="1"/>
</dbReference>
<feature type="compositionally biased region" description="Polar residues" evidence="1">
    <location>
        <begin position="119"/>
        <end position="132"/>
    </location>
</feature>
<evidence type="ECO:0000259" key="2">
    <source>
        <dbReference type="SMART" id="SM00128"/>
    </source>
</evidence>
<feature type="region of interest" description="Disordered" evidence="1">
    <location>
        <begin position="84"/>
        <end position="134"/>
    </location>
</feature>
<feature type="compositionally biased region" description="Acidic residues" evidence="1">
    <location>
        <begin position="354"/>
        <end position="368"/>
    </location>
</feature>
<name>A0ABR1MXS2_9PEZI</name>
<dbReference type="Gene3D" id="3.60.10.10">
    <property type="entry name" value="Endonuclease/exonuclease/phosphatase"/>
    <property type="match status" value="1"/>
</dbReference>
<evidence type="ECO:0000313" key="4">
    <source>
        <dbReference type="Proteomes" id="UP001367316"/>
    </source>
</evidence>
<feature type="domain" description="Inositol polyphosphate-related phosphatase" evidence="2">
    <location>
        <begin position="49"/>
        <end position="500"/>
    </location>
</feature>
<dbReference type="InterPro" id="IPR013783">
    <property type="entry name" value="Ig-like_fold"/>
</dbReference>
<dbReference type="SMART" id="SM00128">
    <property type="entry name" value="IPPc"/>
    <property type="match status" value="1"/>
</dbReference>
<dbReference type="Gene3D" id="2.60.40.10">
    <property type="entry name" value="Immunoglobulins"/>
    <property type="match status" value="1"/>
</dbReference>